<evidence type="ECO:0000313" key="4">
    <source>
        <dbReference type="Proteomes" id="UP000308197"/>
    </source>
</evidence>
<keyword evidence="2" id="KW-0812">Transmembrane</keyword>
<protein>
    <submittedName>
        <fullName evidence="3">Uncharacterized protein</fullName>
    </submittedName>
</protein>
<keyword evidence="2" id="KW-1133">Transmembrane helix</keyword>
<keyword evidence="4" id="KW-1185">Reference proteome</keyword>
<accession>A0A5C3NUR5</accession>
<organism evidence="3 4">
    <name type="scientific">Polyporus arcularius HHB13444</name>
    <dbReference type="NCBI Taxonomy" id="1314778"/>
    <lineage>
        <taxon>Eukaryota</taxon>
        <taxon>Fungi</taxon>
        <taxon>Dikarya</taxon>
        <taxon>Basidiomycota</taxon>
        <taxon>Agaricomycotina</taxon>
        <taxon>Agaricomycetes</taxon>
        <taxon>Polyporales</taxon>
        <taxon>Polyporaceae</taxon>
        <taxon>Polyporus</taxon>
    </lineage>
</organism>
<dbReference type="EMBL" id="ML211756">
    <property type="protein sequence ID" value="TFK80519.1"/>
    <property type="molecule type" value="Genomic_DNA"/>
</dbReference>
<sequence>MRMAKQHILHADEFVDAESAIHMIKDGLKIRRLALCSIFWQRRLVVPQELGEFAHGIFKFRPLGEPVDVSRPEYREGDLWNTLLRPGEHSNLEGAIPIQPESELLKYPPHLEEFYLANEDGLQDCFEPQDVDDSITDILGAWTGVILHDTYGSHSLMNLHFHASSSNPTQFVAMPLLANSWKCCRTTLTGERTLGLDGDMMYAITVESDIKDISPTYLRLRLSDDGLSLRGVSDPSYRDGSLEVPPGTQVVMKRTSTQAALQHYPSPAEFAHDKPRALWRFAIYSILHAICSRGTNISWPRVAARRAARRRFASILYLESTKRQLSPALRHEGSSILKHMQPADYHFAAYAAIEPSKFPWLLPSCSVQGPNCQTLLPDSTLCIRCCSPQCLPPIQQYDSHGFVICEDSQCLKAHESSTLFFHCVVKTRTAGWTIDKFEQATGKGFRQLRERAEHLQVLLTTDREDSVPSRDTSLERSRLTTNLRWEADAGRSGTNTVDSSRFDEGKRQRVRFFQETDEQLLPPGPEDTVRISSAGSSGGTACNADALTVSGLVTLDVEAGISAVDVAQSATSDARRGLVGGTPPGGPPPTCLICKEKITPPCWTCAECTDKLICICTTCEVVSPFETPLPECAHEPTHTLLHISPPPSLPPPHLCCEWIWAPASDTKEPEGRQGRNMNHAFNAQDDAGHDAGDNAGDDADEDDTKSLALDHGGMGMEERFRALEEGMARMERMLQGALSLAMIILGCWLWKR</sequence>
<evidence type="ECO:0000256" key="2">
    <source>
        <dbReference type="SAM" id="Phobius"/>
    </source>
</evidence>
<evidence type="ECO:0000256" key="1">
    <source>
        <dbReference type="SAM" id="MobiDB-lite"/>
    </source>
</evidence>
<name>A0A5C3NUR5_9APHY</name>
<keyword evidence="2" id="KW-0472">Membrane</keyword>
<gene>
    <name evidence="3" type="ORF">K466DRAFT_667622</name>
</gene>
<feature type="region of interest" description="Disordered" evidence="1">
    <location>
        <begin position="666"/>
        <end position="713"/>
    </location>
</feature>
<dbReference type="InParanoid" id="A0A5C3NUR5"/>
<feature type="transmembrane region" description="Helical" evidence="2">
    <location>
        <begin position="733"/>
        <end position="750"/>
    </location>
</feature>
<dbReference type="Proteomes" id="UP000308197">
    <property type="component" value="Unassembled WGS sequence"/>
</dbReference>
<evidence type="ECO:0000313" key="3">
    <source>
        <dbReference type="EMBL" id="TFK80519.1"/>
    </source>
</evidence>
<reference evidence="3 4" key="1">
    <citation type="journal article" date="2019" name="Nat. Ecol. Evol.">
        <title>Megaphylogeny resolves global patterns of mushroom evolution.</title>
        <authorList>
            <person name="Varga T."/>
            <person name="Krizsan K."/>
            <person name="Foldi C."/>
            <person name="Dima B."/>
            <person name="Sanchez-Garcia M."/>
            <person name="Sanchez-Ramirez S."/>
            <person name="Szollosi G.J."/>
            <person name="Szarkandi J.G."/>
            <person name="Papp V."/>
            <person name="Albert L."/>
            <person name="Andreopoulos W."/>
            <person name="Angelini C."/>
            <person name="Antonin V."/>
            <person name="Barry K.W."/>
            <person name="Bougher N.L."/>
            <person name="Buchanan P."/>
            <person name="Buyck B."/>
            <person name="Bense V."/>
            <person name="Catcheside P."/>
            <person name="Chovatia M."/>
            <person name="Cooper J."/>
            <person name="Damon W."/>
            <person name="Desjardin D."/>
            <person name="Finy P."/>
            <person name="Geml J."/>
            <person name="Haridas S."/>
            <person name="Hughes K."/>
            <person name="Justo A."/>
            <person name="Karasinski D."/>
            <person name="Kautmanova I."/>
            <person name="Kiss B."/>
            <person name="Kocsube S."/>
            <person name="Kotiranta H."/>
            <person name="LaButti K.M."/>
            <person name="Lechner B.E."/>
            <person name="Liimatainen K."/>
            <person name="Lipzen A."/>
            <person name="Lukacs Z."/>
            <person name="Mihaltcheva S."/>
            <person name="Morgado L.N."/>
            <person name="Niskanen T."/>
            <person name="Noordeloos M.E."/>
            <person name="Ohm R.A."/>
            <person name="Ortiz-Santana B."/>
            <person name="Ovrebo C."/>
            <person name="Racz N."/>
            <person name="Riley R."/>
            <person name="Savchenko A."/>
            <person name="Shiryaev A."/>
            <person name="Soop K."/>
            <person name="Spirin V."/>
            <person name="Szebenyi C."/>
            <person name="Tomsovsky M."/>
            <person name="Tulloss R.E."/>
            <person name="Uehling J."/>
            <person name="Grigoriev I.V."/>
            <person name="Vagvolgyi C."/>
            <person name="Papp T."/>
            <person name="Martin F.M."/>
            <person name="Miettinen O."/>
            <person name="Hibbett D.S."/>
            <person name="Nagy L.G."/>
        </authorList>
    </citation>
    <scope>NUCLEOTIDE SEQUENCE [LARGE SCALE GENOMIC DNA]</scope>
    <source>
        <strain evidence="3 4">HHB13444</strain>
    </source>
</reference>
<proteinExistence type="predicted"/>
<dbReference type="AlphaFoldDB" id="A0A5C3NUR5"/>